<protein>
    <submittedName>
        <fullName evidence="2">GCN5-related N-acetyltransferase</fullName>
    </submittedName>
</protein>
<dbReference type="HOGENOM" id="CLU_105867_0_0_5"/>
<accession>E8TJD8</accession>
<dbReference type="KEGG" id="mci:Mesci_3456"/>
<name>E8TJD8_MESCW</name>
<keyword evidence="2" id="KW-0808">Transferase</keyword>
<evidence type="ECO:0000313" key="3">
    <source>
        <dbReference type="Proteomes" id="UP000007471"/>
    </source>
</evidence>
<dbReference type="AlphaFoldDB" id="E8TJD8"/>
<organism evidence="2 3">
    <name type="scientific">Mesorhizobium ciceri biovar biserrulae (strain HAMBI 2942 / LMG 23838 / WSM1271)</name>
    <dbReference type="NCBI Taxonomy" id="765698"/>
    <lineage>
        <taxon>Bacteria</taxon>
        <taxon>Pseudomonadati</taxon>
        <taxon>Pseudomonadota</taxon>
        <taxon>Alphaproteobacteria</taxon>
        <taxon>Hyphomicrobiales</taxon>
        <taxon>Phyllobacteriaceae</taxon>
        <taxon>Mesorhizobium</taxon>
    </lineage>
</organism>
<proteinExistence type="predicted"/>
<dbReference type="Proteomes" id="UP000007471">
    <property type="component" value="Chromosome"/>
</dbReference>
<dbReference type="InterPro" id="IPR000182">
    <property type="entry name" value="GNAT_dom"/>
</dbReference>
<reference evidence="3" key="1">
    <citation type="submission" date="2011-01" db="EMBL/GenBank/DDBJ databases">
        <title>Complete sequence of chromosome of Mesorhizobium ciceri bv. biserrulae WSM1271.</title>
        <authorList>
            <person name="Lucas S."/>
            <person name="Copeland A."/>
            <person name="Lapidus A."/>
            <person name="Cheng J.-F."/>
            <person name="Goodwin L."/>
            <person name="Pitluck S."/>
            <person name="Teshima H."/>
            <person name="Detter J.C."/>
            <person name="Han C."/>
            <person name="Tapia R."/>
            <person name="Land M."/>
            <person name="Hauser L."/>
            <person name="Kyrpides N."/>
            <person name="Ivanova N."/>
            <person name="Nandasena K."/>
            <person name="Reeve W.G."/>
            <person name="Howieson J.G."/>
            <person name="O'Hara G."/>
            <person name="Tiwari R.P."/>
            <person name="Woyke T."/>
        </authorList>
    </citation>
    <scope>NUCLEOTIDE SEQUENCE [LARGE SCALE GENOMIC DNA]</scope>
    <source>
        <strain evidence="3">HAMBI 2942 / LMG 23838 / WSM1271</strain>
    </source>
</reference>
<dbReference type="EMBL" id="CP002447">
    <property type="protein sequence ID" value="ADV12578.1"/>
    <property type="molecule type" value="Genomic_DNA"/>
</dbReference>
<dbReference type="CDD" id="cd04301">
    <property type="entry name" value="NAT_SF"/>
    <property type="match status" value="1"/>
</dbReference>
<gene>
    <name evidence="2" type="ordered locus">Mesci_3456</name>
</gene>
<dbReference type="SUPFAM" id="SSF55729">
    <property type="entry name" value="Acyl-CoA N-acyltransferases (Nat)"/>
    <property type="match status" value="1"/>
</dbReference>
<evidence type="ECO:0000259" key="1">
    <source>
        <dbReference type="PROSITE" id="PS51186"/>
    </source>
</evidence>
<dbReference type="Gene3D" id="3.40.630.30">
    <property type="match status" value="1"/>
</dbReference>
<feature type="domain" description="N-acetyltransferase" evidence="1">
    <location>
        <begin position="3"/>
        <end position="184"/>
    </location>
</feature>
<dbReference type="InterPro" id="IPR016181">
    <property type="entry name" value="Acyl_CoA_acyltransferase"/>
</dbReference>
<dbReference type="GO" id="GO:0016747">
    <property type="term" value="F:acyltransferase activity, transferring groups other than amino-acyl groups"/>
    <property type="evidence" value="ECO:0007669"/>
    <property type="project" value="InterPro"/>
</dbReference>
<evidence type="ECO:0000313" key="2">
    <source>
        <dbReference type="EMBL" id="ADV12578.1"/>
    </source>
</evidence>
<dbReference type="PROSITE" id="PS51186">
    <property type="entry name" value="GNAT"/>
    <property type="match status" value="1"/>
</dbReference>
<dbReference type="eggNOG" id="COG0456">
    <property type="taxonomic scope" value="Bacteria"/>
</dbReference>
<sequence>MSFRVEPLSRQNWPALVDLFSASGPVGRCWCMYGRIGPAYRKQPPDRNRHEFQQAALSGDVPQGLLAFDGEMAVGWCQITPIEAVPYLKKRWIGAEDRREETWFISCFYVRKGYRRRGMTRTLIEASIAHARRHGAKAIEAMPLDGGKSPSATGSGYVSTFESAGFQAIAHRDAARPLMRLSLS</sequence>
<dbReference type="STRING" id="765698.Mesci_3456"/>
<dbReference type="PATRIC" id="fig|765698.3.peg.3955"/>
<dbReference type="OrthoDB" id="8894819at2"/>
<dbReference type="Pfam" id="PF00583">
    <property type="entry name" value="Acetyltransf_1"/>
    <property type="match status" value="1"/>
</dbReference>